<evidence type="ECO:0000313" key="3">
    <source>
        <dbReference type="Proteomes" id="UP000186922"/>
    </source>
</evidence>
<dbReference type="EMBL" id="BDGG01000008">
    <property type="protein sequence ID" value="GAV02230.1"/>
    <property type="molecule type" value="Genomic_DNA"/>
</dbReference>
<organism evidence="2 3">
    <name type="scientific">Ramazzottius varieornatus</name>
    <name type="common">Water bear</name>
    <name type="synonym">Tardigrade</name>
    <dbReference type="NCBI Taxonomy" id="947166"/>
    <lineage>
        <taxon>Eukaryota</taxon>
        <taxon>Metazoa</taxon>
        <taxon>Ecdysozoa</taxon>
        <taxon>Tardigrada</taxon>
        <taxon>Eutardigrada</taxon>
        <taxon>Parachela</taxon>
        <taxon>Hypsibioidea</taxon>
        <taxon>Ramazzottiidae</taxon>
        <taxon>Ramazzottius</taxon>
    </lineage>
</organism>
<reference evidence="2 3" key="1">
    <citation type="journal article" date="2016" name="Nat. Commun.">
        <title>Extremotolerant tardigrade genome and improved radiotolerance of human cultured cells by tardigrade-unique protein.</title>
        <authorList>
            <person name="Hashimoto T."/>
            <person name="Horikawa D.D."/>
            <person name="Saito Y."/>
            <person name="Kuwahara H."/>
            <person name="Kozuka-Hata H."/>
            <person name="Shin-I T."/>
            <person name="Minakuchi Y."/>
            <person name="Ohishi K."/>
            <person name="Motoyama A."/>
            <person name="Aizu T."/>
            <person name="Enomoto A."/>
            <person name="Kondo K."/>
            <person name="Tanaka S."/>
            <person name="Hara Y."/>
            <person name="Koshikawa S."/>
            <person name="Sagara H."/>
            <person name="Miura T."/>
            <person name="Yokobori S."/>
            <person name="Miyagawa K."/>
            <person name="Suzuki Y."/>
            <person name="Kubo T."/>
            <person name="Oyama M."/>
            <person name="Kohara Y."/>
            <person name="Fujiyama A."/>
            <person name="Arakawa K."/>
            <person name="Katayama T."/>
            <person name="Toyoda A."/>
            <person name="Kunieda T."/>
        </authorList>
    </citation>
    <scope>NUCLEOTIDE SEQUENCE [LARGE SCALE GENOMIC DNA]</scope>
    <source>
        <strain evidence="2 3">YOKOZUNA-1</strain>
    </source>
</reference>
<protein>
    <submittedName>
        <fullName evidence="2">Uncharacterized protein</fullName>
    </submittedName>
</protein>
<evidence type="ECO:0000313" key="2">
    <source>
        <dbReference type="EMBL" id="GAV02230.1"/>
    </source>
</evidence>
<feature type="region of interest" description="Disordered" evidence="1">
    <location>
        <begin position="82"/>
        <end position="101"/>
    </location>
</feature>
<name>A0A1D1VKU3_RAMVA</name>
<accession>A0A1D1VKU3</accession>
<dbReference type="Proteomes" id="UP000186922">
    <property type="component" value="Unassembled WGS sequence"/>
</dbReference>
<proteinExistence type="predicted"/>
<keyword evidence="3" id="KW-1185">Reference proteome</keyword>
<evidence type="ECO:0000256" key="1">
    <source>
        <dbReference type="SAM" id="MobiDB-lite"/>
    </source>
</evidence>
<gene>
    <name evidence="2" type="primary">RvY_12823</name>
    <name evidence="2" type="synonym">RvY_12823.2</name>
    <name evidence="2" type="ORF">RvY_12823-2</name>
</gene>
<sequence length="101" mass="11676">MLGKYQMVVLSCSVHLSKPRARRKTSRAVFGSSTLRLLDLILRGTTIWHLRELFSEVESLGEVEIQQKNRQPYNGYTQYYRSQDPMRRSMSCSKMDKSSAG</sequence>
<comment type="caution">
    <text evidence="2">The sequence shown here is derived from an EMBL/GenBank/DDBJ whole genome shotgun (WGS) entry which is preliminary data.</text>
</comment>
<dbReference type="AlphaFoldDB" id="A0A1D1VKU3"/>